<proteinExistence type="predicted"/>
<dbReference type="AlphaFoldDB" id="A0A4Y9QV05"/>
<dbReference type="SUPFAM" id="SSF46689">
    <property type="entry name" value="Homeodomain-like"/>
    <property type="match status" value="1"/>
</dbReference>
<gene>
    <name evidence="4" type="ORF">E4S40_07315</name>
</gene>
<sequence>MKDTWIETGYKQFALFGPKLLNVNKLSNEVGVSRASFYHHFGDMDVFIQELLIVHWKIVTEFNERGKSCKYLFPDFYEFLADYPIPLQFNMQLFHNRSIPEYNLLFIKTYEASAKSFLLNLFAKQFALSMDSKDLYDLWLTVGEAWYSRITKDDLSAPTLQLHGEKIMKSVLRFAKSQVYSTFKIT</sequence>
<evidence type="ECO:0000259" key="3">
    <source>
        <dbReference type="PROSITE" id="PS50977"/>
    </source>
</evidence>
<evidence type="ECO:0000313" key="5">
    <source>
        <dbReference type="Proteomes" id="UP000297647"/>
    </source>
</evidence>
<keyword evidence="1 2" id="KW-0238">DNA-binding</keyword>
<comment type="caution">
    <text evidence="4">The sequence shown here is derived from an EMBL/GenBank/DDBJ whole genome shotgun (WGS) entry which is preliminary data.</text>
</comment>
<dbReference type="GO" id="GO:0003677">
    <property type="term" value="F:DNA binding"/>
    <property type="evidence" value="ECO:0007669"/>
    <property type="project" value="UniProtKB-UniRule"/>
</dbReference>
<dbReference type="InterPro" id="IPR009057">
    <property type="entry name" value="Homeodomain-like_sf"/>
</dbReference>
<evidence type="ECO:0000313" key="4">
    <source>
        <dbReference type="EMBL" id="TFV96027.1"/>
    </source>
</evidence>
<dbReference type="PROSITE" id="PS50977">
    <property type="entry name" value="HTH_TETR_2"/>
    <property type="match status" value="1"/>
</dbReference>
<accession>A0A4Y9QV05</accession>
<protein>
    <submittedName>
        <fullName evidence="4">TetR/AcrR family transcriptional regulator</fullName>
    </submittedName>
</protein>
<dbReference type="OrthoDB" id="1258954at2"/>
<dbReference type="Gene3D" id="1.10.357.10">
    <property type="entry name" value="Tetracycline Repressor, domain 2"/>
    <property type="match status" value="1"/>
</dbReference>
<dbReference type="Pfam" id="PF00440">
    <property type="entry name" value="TetR_N"/>
    <property type="match status" value="1"/>
</dbReference>
<evidence type="ECO:0000256" key="1">
    <source>
        <dbReference type="ARBA" id="ARBA00023125"/>
    </source>
</evidence>
<dbReference type="EMBL" id="SPSB01000002">
    <property type="protein sequence ID" value="TFV96027.1"/>
    <property type="molecule type" value="Genomic_DNA"/>
</dbReference>
<dbReference type="RefSeq" id="WP_135072684.1">
    <property type="nucleotide sequence ID" value="NZ_SPSB01000002.1"/>
</dbReference>
<dbReference type="Proteomes" id="UP000297647">
    <property type="component" value="Unassembled WGS sequence"/>
</dbReference>
<evidence type="ECO:0000256" key="2">
    <source>
        <dbReference type="PROSITE-ProRule" id="PRU00335"/>
    </source>
</evidence>
<name>A0A4Y9QV05_9BACT</name>
<keyword evidence="5" id="KW-1185">Reference proteome</keyword>
<dbReference type="InterPro" id="IPR001647">
    <property type="entry name" value="HTH_TetR"/>
</dbReference>
<feature type="domain" description="HTH tetR-type" evidence="3">
    <location>
        <begin position="1"/>
        <end position="59"/>
    </location>
</feature>
<reference evidence="4 5" key="1">
    <citation type="submission" date="2019-03" db="EMBL/GenBank/DDBJ databases">
        <title>Algoriphagus sp. nov, a new strain isolated from root system soil of mangrove plant Kandelia.</title>
        <authorList>
            <person name="Yin Q."/>
            <person name="Wang K."/>
            <person name="Song Z."/>
        </authorList>
    </citation>
    <scope>NUCLEOTIDE SEQUENCE [LARGE SCALE GENOMIC DNA]</scope>
    <source>
        <strain evidence="4 5">XY-J91</strain>
    </source>
</reference>
<feature type="DNA-binding region" description="H-T-H motif" evidence="2">
    <location>
        <begin position="22"/>
        <end position="41"/>
    </location>
</feature>
<organism evidence="4 5">
    <name type="scientific">Algoriphagus kandeliae</name>
    <dbReference type="NCBI Taxonomy" id="2562278"/>
    <lineage>
        <taxon>Bacteria</taxon>
        <taxon>Pseudomonadati</taxon>
        <taxon>Bacteroidota</taxon>
        <taxon>Cytophagia</taxon>
        <taxon>Cytophagales</taxon>
        <taxon>Cyclobacteriaceae</taxon>
        <taxon>Algoriphagus</taxon>
    </lineage>
</organism>